<comment type="caution">
    <text evidence="1">The sequence shown here is derived from an EMBL/GenBank/DDBJ whole genome shotgun (WGS) entry which is preliminary data.</text>
</comment>
<dbReference type="Proteomes" id="UP000238325">
    <property type="component" value="Unassembled WGS sequence"/>
</dbReference>
<evidence type="ECO:0000313" key="1">
    <source>
        <dbReference type="EMBL" id="PRB81652.1"/>
    </source>
</evidence>
<gene>
    <name evidence="1" type="ORF">CQ022_18395</name>
    <name evidence="2" type="ORF">CQ033_17290</name>
</gene>
<dbReference type="EMBL" id="PCPP01000004">
    <property type="protein sequence ID" value="PRB81652.1"/>
    <property type="molecule type" value="Genomic_DNA"/>
</dbReference>
<proteinExistence type="predicted"/>
<keyword evidence="3" id="KW-1185">Reference proteome</keyword>
<dbReference type="AlphaFoldDB" id="A0A2S9CMB1"/>
<evidence type="ECO:0000313" key="4">
    <source>
        <dbReference type="Proteomes" id="UP000238534"/>
    </source>
</evidence>
<accession>A0A2S9CMB1</accession>
<name>A0A2S9CMB1_CHRCI</name>
<dbReference type="OrthoDB" id="1262439at2"/>
<dbReference type="Proteomes" id="UP000238534">
    <property type="component" value="Unassembled WGS sequence"/>
</dbReference>
<reference evidence="3 4" key="1">
    <citation type="submission" date="2017-09" db="EMBL/GenBank/DDBJ databases">
        <title>Genomic, metabolic, and phenotypic characteristics of bacterial isolates from the natural microbiome of the model nematode Caenorhabditis elegans.</title>
        <authorList>
            <person name="Zimmermann J."/>
            <person name="Obeng N."/>
            <person name="Yang W."/>
            <person name="Obeng O."/>
            <person name="Kissoyan K."/>
            <person name="Pees B."/>
            <person name="Dirksen P."/>
            <person name="Hoppner M."/>
            <person name="Franke A."/>
            <person name="Rosenstiel P."/>
            <person name="Leippe M."/>
            <person name="Dierking K."/>
            <person name="Kaleta C."/>
            <person name="Schulenburg H."/>
        </authorList>
    </citation>
    <scope>NUCLEOTIDE SEQUENCE [LARGE SCALE GENOMIC DNA]</scope>
    <source>
        <strain evidence="1 4">MYb25</strain>
        <strain evidence="2 3">MYb44</strain>
    </source>
</reference>
<evidence type="ECO:0000313" key="2">
    <source>
        <dbReference type="EMBL" id="PRB88307.1"/>
    </source>
</evidence>
<protein>
    <submittedName>
        <fullName evidence="1">Uncharacterized protein</fullName>
    </submittedName>
</protein>
<dbReference type="EMBL" id="PCPH01000005">
    <property type="protein sequence ID" value="PRB88307.1"/>
    <property type="molecule type" value="Genomic_DNA"/>
</dbReference>
<organism evidence="1 4">
    <name type="scientific">Chryseobacterium culicis</name>
    <dbReference type="NCBI Taxonomy" id="680127"/>
    <lineage>
        <taxon>Bacteria</taxon>
        <taxon>Pseudomonadati</taxon>
        <taxon>Bacteroidota</taxon>
        <taxon>Flavobacteriia</taxon>
        <taxon>Flavobacteriales</taxon>
        <taxon>Weeksellaceae</taxon>
        <taxon>Chryseobacterium group</taxon>
        <taxon>Chryseobacterium</taxon>
    </lineage>
</organism>
<evidence type="ECO:0000313" key="3">
    <source>
        <dbReference type="Proteomes" id="UP000238325"/>
    </source>
</evidence>
<dbReference type="RefSeq" id="WP_105683776.1">
    <property type="nucleotide sequence ID" value="NZ_JBBGZD010000004.1"/>
</dbReference>
<sequence length="92" mass="10837">MKDIFQFKILIHENLSDTFIIEKFIVFLEERLVYWGGGGSDNQINGSLYTDENVMITINDFIKEFVTFFINLKIEISKIEINIEYGYSHSFV</sequence>